<protein>
    <submittedName>
        <fullName evidence="1">Uncharacterized protein</fullName>
    </submittedName>
</protein>
<proteinExistence type="predicted"/>
<keyword evidence="2" id="KW-1185">Reference proteome</keyword>
<organism evidence="1 2">
    <name type="scientific">Bradyrhizobium cytisi</name>
    <dbReference type="NCBI Taxonomy" id="515489"/>
    <lineage>
        <taxon>Bacteria</taxon>
        <taxon>Pseudomonadati</taxon>
        <taxon>Pseudomonadota</taxon>
        <taxon>Alphaproteobacteria</taxon>
        <taxon>Hyphomicrobiales</taxon>
        <taxon>Nitrobacteraceae</taxon>
        <taxon>Bradyrhizobium</taxon>
    </lineage>
</organism>
<comment type="caution">
    <text evidence="1">The sequence shown here is derived from an EMBL/GenBank/DDBJ whole genome shotgun (WGS) entry which is preliminary data.</text>
</comment>
<dbReference type="AlphaFoldDB" id="A0A5S4WGP7"/>
<dbReference type="OrthoDB" id="5184300at2"/>
<reference evidence="1 2" key="1">
    <citation type="submission" date="2019-08" db="EMBL/GenBank/DDBJ databases">
        <title>Bradyrhizobium hipponensis sp. nov., a rhizobium isolated from a Lupinus angustifolius root nodule in Tunisia.</title>
        <authorList>
            <person name="Off K."/>
            <person name="Rejili M."/>
            <person name="Mars M."/>
            <person name="Brachmann A."/>
            <person name="Marin M."/>
        </authorList>
    </citation>
    <scope>NUCLEOTIDE SEQUENCE [LARGE SCALE GENOMIC DNA]</scope>
    <source>
        <strain evidence="1 2">CTAW11</strain>
    </source>
</reference>
<sequence>MTTLAAWSGVDPRGPSSLYLVSDSRISWGSYLNRWDAGRKLFACKSTPDVFGYVGDVLFPSLMLGQIIAAADDGVLFPTGASAEARHAIVAETVKVSLGSRFNAPDRSFAILHGARDGSGMNARFRLWTLTYVASTWTRAAVWTDEELSIDKTQSALHTALGSGGRAVKKQNEDLQYDPQGRTSRAIFWAFCDALKNKADPLSGGAPQLIGLYRTEMGKSYGITYEGHRYYQGLPVPDSAHLNGIEWRDVNFQRVDGATMQVLHGAQRHGRR</sequence>
<accession>A0A5S4WGP7</accession>
<name>A0A5S4WGP7_9BRAD</name>
<gene>
    <name evidence="1" type="ORF">FXB38_23660</name>
</gene>
<dbReference type="Proteomes" id="UP000324853">
    <property type="component" value="Unassembled WGS sequence"/>
</dbReference>
<evidence type="ECO:0000313" key="2">
    <source>
        <dbReference type="Proteomes" id="UP000324853"/>
    </source>
</evidence>
<dbReference type="RefSeq" id="WP_148753371.1">
    <property type="nucleotide sequence ID" value="NZ_VSSR01000039.1"/>
</dbReference>
<evidence type="ECO:0000313" key="1">
    <source>
        <dbReference type="EMBL" id="TYL81270.1"/>
    </source>
</evidence>
<dbReference type="EMBL" id="VSSR01000039">
    <property type="protein sequence ID" value="TYL81270.1"/>
    <property type="molecule type" value="Genomic_DNA"/>
</dbReference>